<reference evidence="1 2" key="1">
    <citation type="submission" date="2023-02" db="EMBL/GenBank/DDBJ databases">
        <title>LHISI_Scaffold_Assembly.</title>
        <authorList>
            <person name="Stuart O.P."/>
            <person name="Cleave R."/>
            <person name="Magrath M.J.L."/>
            <person name="Mikheyev A.S."/>
        </authorList>
    </citation>
    <scope>NUCLEOTIDE SEQUENCE [LARGE SCALE GENOMIC DNA]</scope>
    <source>
        <strain evidence="1">Daus_M_001</strain>
        <tissue evidence="1">Leg muscle</tissue>
    </source>
</reference>
<dbReference type="EMBL" id="JARBHB010000005">
    <property type="protein sequence ID" value="KAJ8882776.1"/>
    <property type="molecule type" value="Genomic_DNA"/>
</dbReference>
<protein>
    <submittedName>
        <fullName evidence="1">Uncharacterized protein</fullName>
    </submittedName>
</protein>
<evidence type="ECO:0000313" key="2">
    <source>
        <dbReference type="Proteomes" id="UP001159363"/>
    </source>
</evidence>
<organism evidence="1 2">
    <name type="scientific">Dryococelus australis</name>
    <dbReference type="NCBI Taxonomy" id="614101"/>
    <lineage>
        <taxon>Eukaryota</taxon>
        <taxon>Metazoa</taxon>
        <taxon>Ecdysozoa</taxon>
        <taxon>Arthropoda</taxon>
        <taxon>Hexapoda</taxon>
        <taxon>Insecta</taxon>
        <taxon>Pterygota</taxon>
        <taxon>Neoptera</taxon>
        <taxon>Polyneoptera</taxon>
        <taxon>Phasmatodea</taxon>
        <taxon>Verophasmatodea</taxon>
        <taxon>Anareolatae</taxon>
        <taxon>Phasmatidae</taxon>
        <taxon>Eurycanthinae</taxon>
        <taxon>Dryococelus</taxon>
    </lineage>
</organism>
<sequence length="77" mass="8776">MGAAGGRNEVNRILESLHYGSGDNVQPHSIDLSLVRLILRGDDAKHMNFYRMSRETLDKLLALLYGHLKHEDTNMRN</sequence>
<name>A0ABQ9HEL9_9NEOP</name>
<evidence type="ECO:0000313" key="1">
    <source>
        <dbReference type="EMBL" id="KAJ8882776.1"/>
    </source>
</evidence>
<gene>
    <name evidence="1" type="ORF">PR048_014590</name>
</gene>
<proteinExistence type="predicted"/>
<comment type="caution">
    <text evidence="1">The sequence shown here is derived from an EMBL/GenBank/DDBJ whole genome shotgun (WGS) entry which is preliminary data.</text>
</comment>
<keyword evidence="2" id="KW-1185">Reference proteome</keyword>
<dbReference type="Proteomes" id="UP001159363">
    <property type="component" value="Chromosome 4"/>
</dbReference>
<accession>A0ABQ9HEL9</accession>